<dbReference type="InterPro" id="IPR043472">
    <property type="entry name" value="Macro_dom-like"/>
</dbReference>
<proteinExistence type="inferred from homology"/>
<dbReference type="InterPro" id="IPR002589">
    <property type="entry name" value="Macro_dom"/>
</dbReference>
<evidence type="ECO:0000313" key="9">
    <source>
        <dbReference type="EMBL" id="KAF7186502.1"/>
    </source>
</evidence>
<comment type="function">
    <text evidence="1">Highly specific phosphatase involved in the metabolism of ADP-ribose 1''-phosphate (Appr1p) which is produced as a consequence of tRNA splicing.</text>
</comment>
<dbReference type="OrthoDB" id="2155246at2759"/>
<keyword evidence="10" id="KW-1185">Reference proteome</keyword>
<protein>
    <recommendedName>
        <fullName evidence="4">ADP-ribose 1''-phosphate phosphatase</fullName>
        <ecNumber evidence="3">3.1.3.84</ecNumber>
    </recommendedName>
</protein>
<evidence type="ECO:0000256" key="3">
    <source>
        <dbReference type="ARBA" id="ARBA00012983"/>
    </source>
</evidence>
<evidence type="ECO:0000259" key="8">
    <source>
        <dbReference type="Pfam" id="PF01661"/>
    </source>
</evidence>
<feature type="compositionally biased region" description="Low complexity" evidence="7">
    <location>
        <begin position="73"/>
        <end position="93"/>
    </location>
</feature>
<keyword evidence="5" id="KW-0904">Protein phosphatase</keyword>
<comment type="caution">
    <text evidence="9">The sequence shown here is derived from an EMBL/GenBank/DDBJ whole genome shotgun (WGS) entry which is preliminary data.</text>
</comment>
<evidence type="ECO:0000256" key="2">
    <source>
        <dbReference type="ARBA" id="ARBA00006575"/>
    </source>
</evidence>
<dbReference type="AlphaFoldDB" id="A0A8H6R9U9"/>
<dbReference type="GO" id="GO:0004721">
    <property type="term" value="F:phosphoprotein phosphatase activity"/>
    <property type="evidence" value="ECO:0007669"/>
    <property type="project" value="UniProtKB-KW"/>
</dbReference>
<feature type="domain" description="Macro" evidence="8">
    <location>
        <begin position="113"/>
        <end position="237"/>
    </location>
</feature>
<evidence type="ECO:0000313" key="10">
    <source>
        <dbReference type="Proteomes" id="UP000660729"/>
    </source>
</evidence>
<feature type="region of interest" description="Disordered" evidence="7">
    <location>
        <begin position="1"/>
        <end position="93"/>
    </location>
</feature>
<evidence type="ECO:0000256" key="5">
    <source>
        <dbReference type="ARBA" id="ARBA00022912"/>
    </source>
</evidence>
<evidence type="ECO:0000256" key="1">
    <source>
        <dbReference type="ARBA" id="ARBA00002432"/>
    </source>
</evidence>
<accession>A0A8H6R9U9</accession>
<dbReference type="SUPFAM" id="SSF52949">
    <property type="entry name" value="Macro domain-like"/>
    <property type="match status" value="1"/>
</dbReference>
<dbReference type="Gene3D" id="3.40.220.10">
    <property type="entry name" value="Leucine Aminopeptidase, subunit E, domain 1"/>
    <property type="match status" value="1"/>
</dbReference>
<dbReference type="EC" id="3.1.3.84" evidence="3"/>
<dbReference type="InterPro" id="IPR050892">
    <property type="entry name" value="ADP-ribose_metab_enzymes"/>
</dbReference>
<dbReference type="GO" id="GO:0140291">
    <property type="term" value="P:peptidyl-glutamate ADP-deribosylation"/>
    <property type="evidence" value="ECO:0007669"/>
    <property type="project" value="TreeGrafter"/>
</dbReference>
<evidence type="ECO:0000256" key="6">
    <source>
        <dbReference type="ARBA" id="ARBA00034427"/>
    </source>
</evidence>
<dbReference type="Proteomes" id="UP000660729">
    <property type="component" value="Unassembled WGS sequence"/>
</dbReference>
<comment type="similarity">
    <text evidence="2">Belongs to the POA1 family.</text>
</comment>
<sequence length="260" mass="28700">MSSRGLRSAKKRKSEDVNGVEAASDSMTSQPSKRSKTGIPASTPQGRPKTKQDQPVSTTIKPSEKPQMEAMKSTTNPTQPTTHHPSQTSPQTTLTLTESTGNIFSAPPNTLLIHACNTEGSWGAGIAAAFKSHYPSAYEIYHDHCHMNGGELWKKALLIPPQSDDKHEHFVGCLFTSRSKGRKKDSPAQILGATGPAMRDLMRQVRNLENDEGKKVEEVRMCKINSGLFAVKWEKTKGVLESLEVEEEDFREVKVISREE</sequence>
<reference evidence="9" key="1">
    <citation type="submission" date="2020-04" db="EMBL/GenBank/DDBJ databases">
        <title>Draft genome resource of the tomato pathogen Pseudocercospora fuligena.</title>
        <authorList>
            <person name="Zaccaron A."/>
        </authorList>
    </citation>
    <scope>NUCLEOTIDE SEQUENCE</scope>
    <source>
        <strain evidence="9">PF001</strain>
    </source>
</reference>
<evidence type="ECO:0000256" key="4">
    <source>
        <dbReference type="ARBA" id="ARBA00019744"/>
    </source>
</evidence>
<gene>
    <name evidence="9" type="ORF">HII31_12204</name>
</gene>
<name>A0A8H6R9U9_9PEZI</name>
<keyword evidence="5" id="KW-0378">Hydrolase</keyword>
<dbReference type="PANTHER" id="PTHR12521">
    <property type="entry name" value="PROTEIN C6ORF130"/>
    <property type="match status" value="1"/>
</dbReference>
<evidence type="ECO:0000256" key="7">
    <source>
        <dbReference type="SAM" id="MobiDB-lite"/>
    </source>
</evidence>
<dbReference type="EMBL" id="JABCIY010000252">
    <property type="protein sequence ID" value="KAF7186502.1"/>
    <property type="molecule type" value="Genomic_DNA"/>
</dbReference>
<dbReference type="PANTHER" id="PTHR12521:SF0">
    <property type="entry name" value="ADP-RIBOSE GLYCOHYDROLASE OARD1"/>
    <property type="match status" value="1"/>
</dbReference>
<dbReference type="CDD" id="cd02901">
    <property type="entry name" value="Macro_Poa1p-like"/>
    <property type="match status" value="1"/>
</dbReference>
<dbReference type="Pfam" id="PF01661">
    <property type="entry name" value="Macro"/>
    <property type="match status" value="1"/>
</dbReference>
<organism evidence="9 10">
    <name type="scientific">Pseudocercospora fuligena</name>
    <dbReference type="NCBI Taxonomy" id="685502"/>
    <lineage>
        <taxon>Eukaryota</taxon>
        <taxon>Fungi</taxon>
        <taxon>Dikarya</taxon>
        <taxon>Ascomycota</taxon>
        <taxon>Pezizomycotina</taxon>
        <taxon>Dothideomycetes</taxon>
        <taxon>Dothideomycetidae</taxon>
        <taxon>Mycosphaerellales</taxon>
        <taxon>Mycosphaerellaceae</taxon>
        <taxon>Pseudocercospora</taxon>
    </lineage>
</organism>
<comment type="catalytic activity">
    <reaction evidence="6">
        <text>ADP-alpha-D-ribose 1''-phosphate + H2O = ADP-D-ribose + phosphate</text>
        <dbReference type="Rhea" id="RHEA:25029"/>
        <dbReference type="ChEBI" id="CHEBI:15377"/>
        <dbReference type="ChEBI" id="CHEBI:43474"/>
        <dbReference type="ChEBI" id="CHEBI:57967"/>
        <dbReference type="ChEBI" id="CHEBI:58753"/>
        <dbReference type="EC" id="3.1.3.84"/>
    </reaction>
</comment>